<comment type="function">
    <text evidence="10 11">Involved in cell wall formation. Catalyzes the final step in the synthesis of UDP-N-acetylmuramoyl-pentapeptide, the precursor of murein.</text>
</comment>
<evidence type="ECO:0000259" key="12">
    <source>
        <dbReference type="Pfam" id="PF01225"/>
    </source>
</evidence>
<organism evidence="15 16">
    <name type="scientific">Cognatilysobacter bugurensis</name>
    <dbReference type="NCBI Taxonomy" id="543356"/>
    <lineage>
        <taxon>Bacteria</taxon>
        <taxon>Pseudomonadati</taxon>
        <taxon>Pseudomonadota</taxon>
        <taxon>Gammaproteobacteria</taxon>
        <taxon>Lysobacterales</taxon>
        <taxon>Lysobacteraceae</taxon>
        <taxon>Cognatilysobacter</taxon>
    </lineage>
</organism>
<dbReference type="HAMAP" id="MF_02019">
    <property type="entry name" value="MurF"/>
    <property type="match status" value="1"/>
</dbReference>
<dbReference type="PANTHER" id="PTHR43024">
    <property type="entry name" value="UDP-N-ACETYLMURAMOYL-TRIPEPTIDE--D-ALANYL-D-ALANINE LIGASE"/>
    <property type="match status" value="1"/>
</dbReference>
<dbReference type="GO" id="GO:0009252">
    <property type="term" value="P:peptidoglycan biosynthetic process"/>
    <property type="evidence" value="ECO:0007669"/>
    <property type="project" value="UniProtKB-UniRule"/>
</dbReference>
<dbReference type="InterPro" id="IPR051046">
    <property type="entry name" value="MurCDEF_CellWall_CoF430Synth"/>
</dbReference>
<dbReference type="GO" id="GO:0071555">
    <property type="term" value="P:cell wall organization"/>
    <property type="evidence" value="ECO:0007669"/>
    <property type="project" value="UniProtKB-KW"/>
</dbReference>
<dbReference type="InterPro" id="IPR036565">
    <property type="entry name" value="Mur-like_cat_sf"/>
</dbReference>
<name>A0A918T3U2_9GAMM</name>
<keyword evidence="2 10" id="KW-0436">Ligase</keyword>
<evidence type="ECO:0000256" key="9">
    <source>
        <dbReference type="ARBA" id="ARBA00023316"/>
    </source>
</evidence>
<evidence type="ECO:0000313" key="15">
    <source>
        <dbReference type="EMBL" id="GHA85144.1"/>
    </source>
</evidence>
<evidence type="ECO:0000256" key="6">
    <source>
        <dbReference type="ARBA" id="ARBA00022960"/>
    </source>
</evidence>
<feature type="domain" description="Mur ligase N-terminal catalytic" evidence="12">
    <location>
        <begin position="26"/>
        <end position="79"/>
    </location>
</feature>
<keyword evidence="7 10" id="KW-0573">Peptidoglycan synthesis</keyword>
<dbReference type="InterPro" id="IPR036615">
    <property type="entry name" value="Mur_ligase_C_dom_sf"/>
</dbReference>
<evidence type="ECO:0000256" key="7">
    <source>
        <dbReference type="ARBA" id="ARBA00022984"/>
    </source>
</evidence>
<evidence type="ECO:0000256" key="8">
    <source>
        <dbReference type="ARBA" id="ARBA00023306"/>
    </source>
</evidence>
<dbReference type="SUPFAM" id="SSF53623">
    <property type="entry name" value="MurD-like peptide ligases, catalytic domain"/>
    <property type="match status" value="1"/>
</dbReference>
<dbReference type="GO" id="GO:0008360">
    <property type="term" value="P:regulation of cell shape"/>
    <property type="evidence" value="ECO:0007669"/>
    <property type="project" value="UniProtKB-KW"/>
</dbReference>
<reference evidence="15" key="2">
    <citation type="submission" date="2020-09" db="EMBL/GenBank/DDBJ databases">
        <authorList>
            <person name="Sun Q."/>
            <person name="Kim S."/>
        </authorList>
    </citation>
    <scope>NUCLEOTIDE SEQUENCE</scope>
    <source>
        <strain evidence="15">KCTC 23077</strain>
    </source>
</reference>
<keyword evidence="16" id="KW-1185">Reference proteome</keyword>
<keyword evidence="1 10" id="KW-0963">Cytoplasm</keyword>
<gene>
    <name evidence="10 15" type="primary">murF</name>
    <name evidence="15" type="ORF">GCM10007067_23860</name>
</gene>
<keyword evidence="6 10" id="KW-0133">Cell shape</keyword>
<dbReference type="SUPFAM" id="SSF63418">
    <property type="entry name" value="MurE/MurF N-terminal domain"/>
    <property type="match status" value="1"/>
</dbReference>
<evidence type="ECO:0000259" key="14">
    <source>
        <dbReference type="Pfam" id="PF08245"/>
    </source>
</evidence>
<evidence type="ECO:0000256" key="10">
    <source>
        <dbReference type="HAMAP-Rule" id="MF_02019"/>
    </source>
</evidence>
<keyword evidence="5 10" id="KW-0067">ATP-binding</keyword>
<dbReference type="SUPFAM" id="SSF53244">
    <property type="entry name" value="MurD-like peptide ligases, peptide-binding domain"/>
    <property type="match status" value="1"/>
</dbReference>
<dbReference type="InterPro" id="IPR000713">
    <property type="entry name" value="Mur_ligase_N"/>
</dbReference>
<proteinExistence type="inferred from homology"/>
<dbReference type="GO" id="GO:0005737">
    <property type="term" value="C:cytoplasm"/>
    <property type="evidence" value="ECO:0007669"/>
    <property type="project" value="UniProtKB-SubCell"/>
</dbReference>
<dbReference type="Gene3D" id="3.40.1190.10">
    <property type="entry name" value="Mur-like, catalytic domain"/>
    <property type="match status" value="1"/>
</dbReference>
<keyword evidence="9 10" id="KW-0961">Cell wall biogenesis/degradation</keyword>
<comment type="pathway">
    <text evidence="10 11">Cell wall biogenesis; peptidoglycan biosynthesis.</text>
</comment>
<dbReference type="EC" id="6.3.2.10" evidence="10 11"/>
<dbReference type="AlphaFoldDB" id="A0A918T3U2"/>
<dbReference type="Proteomes" id="UP000646426">
    <property type="component" value="Unassembled WGS sequence"/>
</dbReference>
<comment type="catalytic activity">
    <reaction evidence="10 11">
        <text>D-alanyl-D-alanine + UDP-N-acetyl-alpha-D-muramoyl-L-alanyl-gamma-D-glutamyl-meso-2,6-diaminopimelate + ATP = UDP-N-acetyl-alpha-D-muramoyl-L-alanyl-gamma-D-glutamyl-meso-2,6-diaminopimeloyl-D-alanyl-D-alanine + ADP + phosphate + H(+)</text>
        <dbReference type="Rhea" id="RHEA:28374"/>
        <dbReference type="ChEBI" id="CHEBI:15378"/>
        <dbReference type="ChEBI" id="CHEBI:30616"/>
        <dbReference type="ChEBI" id="CHEBI:43474"/>
        <dbReference type="ChEBI" id="CHEBI:57822"/>
        <dbReference type="ChEBI" id="CHEBI:61386"/>
        <dbReference type="ChEBI" id="CHEBI:83905"/>
        <dbReference type="ChEBI" id="CHEBI:456216"/>
        <dbReference type="EC" id="6.3.2.10"/>
    </reaction>
</comment>
<evidence type="ECO:0000256" key="3">
    <source>
        <dbReference type="ARBA" id="ARBA00022618"/>
    </source>
</evidence>
<evidence type="ECO:0000256" key="11">
    <source>
        <dbReference type="RuleBase" id="RU004136"/>
    </source>
</evidence>
<reference evidence="15" key="1">
    <citation type="journal article" date="2014" name="Int. J. Syst. Evol. Microbiol.">
        <title>Complete genome sequence of Corynebacterium casei LMG S-19264T (=DSM 44701T), isolated from a smear-ripened cheese.</title>
        <authorList>
            <consortium name="US DOE Joint Genome Institute (JGI-PGF)"/>
            <person name="Walter F."/>
            <person name="Albersmeier A."/>
            <person name="Kalinowski J."/>
            <person name="Ruckert C."/>
        </authorList>
    </citation>
    <scope>NUCLEOTIDE SEQUENCE</scope>
    <source>
        <strain evidence="15">KCTC 23077</strain>
    </source>
</reference>
<feature type="domain" description="Mur ligase C-terminal" evidence="13">
    <location>
        <begin position="317"/>
        <end position="435"/>
    </location>
</feature>
<dbReference type="NCBIfam" id="TIGR01143">
    <property type="entry name" value="murF"/>
    <property type="match status" value="1"/>
</dbReference>
<dbReference type="InterPro" id="IPR035911">
    <property type="entry name" value="MurE/MurF_N"/>
</dbReference>
<evidence type="ECO:0000313" key="16">
    <source>
        <dbReference type="Proteomes" id="UP000646426"/>
    </source>
</evidence>
<dbReference type="Gene3D" id="3.40.1390.10">
    <property type="entry name" value="MurE/MurF, N-terminal domain"/>
    <property type="match status" value="1"/>
</dbReference>
<dbReference type="GO" id="GO:0051301">
    <property type="term" value="P:cell division"/>
    <property type="evidence" value="ECO:0007669"/>
    <property type="project" value="UniProtKB-KW"/>
</dbReference>
<dbReference type="Pfam" id="PF02875">
    <property type="entry name" value="Mur_ligase_C"/>
    <property type="match status" value="1"/>
</dbReference>
<dbReference type="GO" id="GO:0005524">
    <property type="term" value="F:ATP binding"/>
    <property type="evidence" value="ECO:0007669"/>
    <property type="project" value="UniProtKB-UniRule"/>
</dbReference>
<evidence type="ECO:0000256" key="5">
    <source>
        <dbReference type="ARBA" id="ARBA00022840"/>
    </source>
</evidence>
<sequence length="461" mass="46852">MRLSEIAHVTGGRLVGDDVLVQSVVTDTRTLQPGAAAESLFVALKGERFDGHDHVPGAASAGVGAALVAREIDAACAQVVVADTERALAAFAAHVQRDRTARVVAITGSNGKTSVKTLVLSILEQAGRAYANPGNRNNEIGLPLAVLAAPEDAEYAVYEMGAGKPGDIAYLTAIARPDSAIVNNVAAAHLERMGSLLGIAETKGAIYDALPEHDGVAVINADDAFAPYFAARARGRQQLRFGLDTTADITARDLEGDVDGTRFTLVTPQGEARVSLALPGRHNVLNALAAAGLALGVGVAIDAIARGLDAAQPVAGRLITHRLPSGAVLIDDSYNANPGSLAAAIDTLAASGGERWLVLGDMRELGADASALHAEAGARAKAAGISRLFALGPLASAAADAFGAGGETHNSHDALARSLADGLRDGVRVLVKGSRGSAMDRIVTALLASQAGAAEGTTHAA</sequence>
<evidence type="ECO:0000259" key="13">
    <source>
        <dbReference type="Pfam" id="PF02875"/>
    </source>
</evidence>
<dbReference type="PANTHER" id="PTHR43024:SF1">
    <property type="entry name" value="UDP-N-ACETYLMURAMOYL-TRIPEPTIDE--D-ALANYL-D-ALANINE LIGASE"/>
    <property type="match status" value="1"/>
</dbReference>
<dbReference type="InterPro" id="IPR005863">
    <property type="entry name" value="UDP-N-AcMur_synth"/>
</dbReference>
<comment type="similarity">
    <text evidence="10">Belongs to the MurCDEF family. MurF subfamily.</text>
</comment>
<dbReference type="Pfam" id="PF08245">
    <property type="entry name" value="Mur_ligase_M"/>
    <property type="match status" value="1"/>
</dbReference>
<feature type="binding site" evidence="10">
    <location>
        <begin position="108"/>
        <end position="114"/>
    </location>
    <ligand>
        <name>ATP</name>
        <dbReference type="ChEBI" id="CHEBI:30616"/>
    </ligand>
</feature>
<dbReference type="EMBL" id="BMYD01000004">
    <property type="protein sequence ID" value="GHA85144.1"/>
    <property type="molecule type" value="Genomic_DNA"/>
</dbReference>
<comment type="subcellular location">
    <subcellularLocation>
        <location evidence="10 11">Cytoplasm</location>
    </subcellularLocation>
</comment>
<protein>
    <recommendedName>
        <fullName evidence="10 11">UDP-N-acetylmuramoyl-tripeptide--D-alanyl-D-alanine ligase</fullName>
        <ecNumber evidence="10 11">6.3.2.10</ecNumber>
    </recommendedName>
    <alternativeName>
        <fullName evidence="10">D-alanyl-D-alanine-adding enzyme</fullName>
    </alternativeName>
</protein>
<dbReference type="InterPro" id="IPR004101">
    <property type="entry name" value="Mur_ligase_C"/>
</dbReference>
<accession>A0A918T3U2</accession>
<feature type="domain" description="Mur ligase central" evidence="14">
    <location>
        <begin position="106"/>
        <end position="294"/>
    </location>
</feature>
<keyword evidence="4 10" id="KW-0547">Nucleotide-binding</keyword>
<keyword evidence="3 10" id="KW-0132">Cell division</keyword>
<dbReference type="GO" id="GO:0047480">
    <property type="term" value="F:UDP-N-acetylmuramoyl-tripeptide-D-alanyl-D-alanine ligase activity"/>
    <property type="evidence" value="ECO:0007669"/>
    <property type="project" value="UniProtKB-UniRule"/>
</dbReference>
<evidence type="ECO:0000256" key="2">
    <source>
        <dbReference type="ARBA" id="ARBA00022598"/>
    </source>
</evidence>
<comment type="caution">
    <text evidence="15">The sequence shown here is derived from an EMBL/GenBank/DDBJ whole genome shotgun (WGS) entry which is preliminary data.</text>
</comment>
<keyword evidence="8 10" id="KW-0131">Cell cycle</keyword>
<dbReference type="Pfam" id="PF01225">
    <property type="entry name" value="Mur_ligase"/>
    <property type="match status" value="1"/>
</dbReference>
<dbReference type="Gene3D" id="3.90.190.20">
    <property type="entry name" value="Mur ligase, C-terminal domain"/>
    <property type="match status" value="1"/>
</dbReference>
<evidence type="ECO:0000256" key="4">
    <source>
        <dbReference type="ARBA" id="ARBA00022741"/>
    </source>
</evidence>
<evidence type="ECO:0000256" key="1">
    <source>
        <dbReference type="ARBA" id="ARBA00022490"/>
    </source>
</evidence>
<dbReference type="InterPro" id="IPR013221">
    <property type="entry name" value="Mur_ligase_cen"/>
</dbReference>